<dbReference type="KEGG" id="bmj:BMULJ_03440"/>
<dbReference type="Pfam" id="PF01613">
    <property type="entry name" value="Flavin_Reduct"/>
    <property type="match status" value="1"/>
</dbReference>
<protein>
    <submittedName>
        <fullName evidence="3">4-hydroxyphenylacetate-3-hydroxylase small chain</fullName>
        <ecNumber evidence="3">1.14.14.9</ecNumber>
    </submittedName>
</protein>
<dbReference type="HOGENOM" id="CLU_059021_2_2_4"/>
<evidence type="ECO:0000256" key="1">
    <source>
        <dbReference type="ARBA" id="ARBA00023002"/>
    </source>
</evidence>
<dbReference type="SMART" id="SM00903">
    <property type="entry name" value="Flavin_Reduct"/>
    <property type="match status" value="1"/>
</dbReference>
<dbReference type="Gene3D" id="2.30.110.10">
    <property type="entry name" value="Electron Transport, Fmn-binding Protein, Chain A"/>
    <property type="match status" value="1"/>
</dbReference>
<keyword evidence="4" id="KW-1185">Reference proteome</keyword>
<proteinExistence type="predicted"/>
<dbReference type="AlphaFoldDB" id="A0A0H3KT79"/>
<dbReference type="EMBL" id="AP009386">
    <property type="protein sequence ID" value="BAG45313.1"/>
    <property type="molecule type" value="Genomic_DNA"/>
</dbReference>
<dbReference type="RefSeq" id="WP_012217588.1">
    <property type="nucleotide sequence ID" value="NC_010086.1"/>
</dbReference>
<dbReference type="GO" id="GO:0010181">
    <property type="term" value="F:FMN binding"/>
    <property type="evidence" value="ECO:0007669"/>
    <property type="project" value="InterPro"/>
</dbReference>
<dbReference type="STRING" id="395019.BMULJ_03440"/>
<dbReference type="InterPro" id="IPR050268">
    <property type="entry name" value="NADH-dep_flavin_reductase"/>
</dbReference>
<dbReference type="Proteomes" id="UP000008815">
    <property type="component" value="Chromosome 2"/>
</dbReference>
<evidence type="ECO:0000313" key="3">
    <source>
        <dbReference type="EMBL" id="BAG45313.1"/>
    </source>
</evidence>
<name>A0A0H3KT79_BURM1</name>
<feature type="domain" description="Flavin reductase like" evidence="2">
    <location>
        <begin position="18"/>
        <end position="165"/>
    </location>
</feature>
<organism evidence="3 4">
    <name type="scientific">Burkholderia multivorans (strain ATCC 17616 / 249)</name>
    <dbReference type="NCBI Taxonomy" id="395019"/>
    <lineage>
        <taxon>Bacteria</taxon>
        <taxon>Pseudomonadati</taxon>
        <taxon>Pseudomonadota</taxon>
        <taxon>Betaproteobacteria</taxon>
        <taxon>Burkholderiales</taxon>
        <taxon>Burkholderiaceae</taxon>
        <taxon>Burkholderia</taxon>
        <taxon>Burkholderia cepacia complex</taxon>
    </lineage>
</organism>
<dbReference type="GO" id="GO:0042602">
    <property type="term" value="F:riboflavin reductase (NADPH) activity"/>
    <property type="evidence" value="ECO:0007669"/>
    <property type="project" value="TreeGrafter"/>
</dbReference>
<dbReference type="GO" id="GO:0052881">
    <property type="term" value="F:4-hydroxyphenylacetate 3-monooxygenase activity"/>
    <property type="evidence" value="ECO:0007669"/>
    <property type="project" value="UniProtKB-EC"/>
</dbReference>
<accession>A0A0H3KT79</accession>
<dbReference type="eggNOG" id="COG1853">
    <property type="taxonomic scope" value="Bacteria"/>
</dbReference>
<dbReference type="GO" id="GO:0006208">
    <property type="term" value="P:pyrimidine nucleobase catabolic process"/>
    <property type="evidence" value="ECO:0007669"/>
    <property type="project" value="TreeGrafter"/>
</dbReference>
<dbReference type="KEGG" id="bmu:Bmul_5076"/>
<dbReference type="EC" id="1.14.14.9" evidence="3"/>
<dbReference type="InterPro" id="IPR012349">
    <property type="entry name" value="Split_barrel_FMN-bd"/>
</dbReference>
<dbReference type="PANTHER" id="PTHR30466">
    <property type="entry name" value="FLAVIN REDUCTASE"/>
    <property type="match status" value="1"/>
</dbReference>
<dbReference type="InterPro" id="IPR002563">
    <property type="entry name" value="Flavin_Rdtase-like_dom"/>
</dbReference>
<gene>
    <name evidence="3" type="primary">hpaC</name>
    <name evidence="3" type="ordered locus">BMULJ_03440</name>
</gene>
<dbReference type="PANTHER" id="PTHR30466:SF1">
    <property type="entry name" value="FMN REDUCTASE (NADH) RUTF"/>
    <property type="match status" value="1"/>
</dbReference>
<reference evidence="3 4" key="1">
    <citation type="submission" date="2007-04" db="EMBL/GenBank/DDBJ databases">
        <title>Complete genome sequence of Burkholderia multivorans ATCC 17616.</title>
        <authorList>
            <person name="Ohtsubo Y."/>
            <person name="Yamashita A."/>
            <person name="Kurokawa K."/>
            <person name="Takami H."/>
            <person name="Yuhara S."/>
            <person name="Nishiyama E."/>
            <person name="Endo R."/>
            <person name="Miyazaki R."/>
            <person name="Ono A."/>
            <person name="Yano K."/>
            <person name="Ito M."/>
            <person name="Sota M."/>
            <person name="Yuji N."/>
            <person name="Hattori M."/>
            <person name="Tsuda M."/>
        </authorList>
    </citation>
    <scope>NUCLEOTIDE SEQUENCE [LARGE SCALE GENOMIC DNA]</scope>
    <source>
        <strain evidence="4">ATCC 17616 / 249</strain>
    </source>
</reference>
<dbReference type="SUPFAM" id="SSF50475">
    <property type="entry name" value="FMN-binding split barrel"/>
    <property type="match status" value="1"/>
</dbReference>
<keyword evidence="1 3" id="KW-0560">Oxidoreductase</keyword>
<evidence type="ECO:0000259" key="2">
    <source>
        <dbReference type="SMART" id="SM00903"/>
    </source>
</evidence>
<sequence>MNHPTHLDDVRQNFREAMSRLPAGVNVITTDGARGRWGITASAVCSVTDTPPTMLVCINRGSRAHDIMRGNGRVAINLLPSGCESIAQAFAGMTQTPGDARFDDTRWVDGATGVPVLADANVSLEGHIIESKAVGSHSVMFVEIDHIALRSPGDGLIYFGRAFHRLAHPLAVHAG</sequence>
<evidence type="ECO:0000313" key="4">
    <source>
        <dbReference type="Proteomes" id="UP000008815"/>
    </source>
</evidence>